<proteinExistence type="predicted"/>
<dbReference type="InterPro" id="IPR013783">
    <property type="entry name" value="Ig-like_fold"/>
</dbReference>
<organism evidence="1 2">
    <name type="scientific">Pistricoccus aurantiacus</name>
    <dbReference type="NCBI Taxonomy" id="1883414"/>
    <lineage>
        <taxon>Bacteria</taxon>
        <taxon>Pseudomonadati</taxon>
        <taxon>Pseudomonadota</taxon>
        <taxon>Gammaproteobacteria</taxon>
        <taxon>Oceanospirillales</taxon>
        <taxon>Halomonadaceae</taxon>
        <taxon>Pistricoccus</taxon>
    </lineage>
</organism>
<evidence type="ECO:0000313" key="1">
    <source>
        <dbReference type="EMBL" id="QEA39669.1"/>
    </source>
</evidence>
<dbReference type="EMBL" id="CP042382">
    <property type="protein sequence ID" value="QEA39669.1"/>
    <property type="molecule type" value="Genomic_DNA"/>
</dbReference>
<dbReference type="Proteomes" id="UP000321272">
    <property type="component" value="Chromosome"/>
</dbReference>
<gene>
    <name evidence="1" type="ORF">FGL86_11710</name>
</gene>
<sequence length="271" mass="30017">MSIELEVRDGDPWWLSPDIWTVPGDNPEGSSGTPIVGQPCYLWCRVRNNGSSSVNNATVRFYWANPATGFDRNSANLVGTANVNLAGGGGAADVLCLTPWVPEFINDGHECVLAEAFHPSLDPLPSTPDFDVPTDRHVAQRNLTVVQALRGLFHFTFEIHNAQRDERTFHIELRQGELRQLEPLAKRMKIKMPCSQGKLGPIAFVDKRCPGEEKLDEAKQKQEILELSIAGHRRCSKTLIGRIEGDAMLLHIVQRHGDRVVGGVSLLVLNE</sequence>
<dbReference type="AlphaFoldDB" id="A0A5B8SR74"/>
<accession>A0A5B8SR74</accession>
<name>A0A5B8SR74_9GAMM</name>
<dbReference type="OrthoDB" id="8700263at2"/>
<dbReference type="KEGG" id="paur:FGL86_11710"/>
<dbReference type="Gene3D" id="2.60.40.10">
    <property type="entry name" value="Immunoglobulins"/>
    <property type="match status" value="1"/>
</dbReference>
<reference evidence="1 2" key="1">
    <citation type="submission" date="2019-06" db="EMBL/GenBank/DDBJ databases">
        <title>Genome analyses of bacteria isolated from kimchi.</title>
        <authorList>
            <person name="Lee S."/>
            <person name="Ahn S."/>
            <person name="Roh S."/>
        </authorList>
    </citation>
    <scope>NUCLEOTIDE SEQUENCE [LARGE SCALE GENOMIC DNA]</scope>
    <source>
        <strain evidence="1 2">CBA4606</strain>
    </source>
</reference>
<keyword evidence="2" id="KW-1185">Reference proteome</keyword>
<protein>
    <recommendedName>
        <fullName evidence="3">CARDB domain-containing protein</fullName>
    </recommendedName>
</protein>
<evidence type="ECO:0008006" key="3">
    <source>
        <dbReference type="Google" id="ProtNLM"/>
    </source>
</evidence>
<dbReference type="RefSeq" id="WP_147184717.1">
    <property type="nucleotide sequence ID" value="NZ_CP042382.1"/>
</dbReference>
<evidence type="ECO:0000313" key="2">
    <source>
        <dbReference type="Proteomes" id="UP000321272"/>
    </source>
</evidence>